<feature type="region of interest" description="Disordered" evidence="11">
    <location>
        <begin position="31"/>
        <end position="79"/>
    </location>
</feature>
<evidence type="ECO:0000313" key="13">
    <source>
        <dbReference type="EMBL" id="KAG9065140.1"/>
    </source>
</evidence>
<evidence type="ECO:0000256" key="4">
    <source>
        <dbReference type="ARBA" id="ARBA00016111"/>
    </source>
</evidence>
<dbReference type="EMBL" id="JAHRHY010000012">
    <property type="protein sequence ID" value="KAG9065140.1"/>
    <property type="molecule type" value="Genomic_DNA"/>
</dbReference>
<dbReference type="OrthoDB" id="19232at2759"/>
<dbReference type="PANTHER" id="PTHR28189">
    <property type="entry name" value="GUANINE NUCLEOTIDE-BINDING PROTEIN SUBUNIT GAMMA"/>
    <property type="match status" value="1"/>
</dbReference>
<proteinExistence type="inferred from homology"/>
<evidence type="ECO:0000256" key="7">
    <source>
        <dbReference type="ARBA" id="ARBA00023139"/>
    </source>
</evidence>
<dbReference type="Gene3D" id="4.10.260.10">
    <property type="entry name" value="Transducin (heterotrimeric G protein), gamma chain"/>
    <property type="match status" value="1"/>
</dbReference>
<keyword evidence="9" id="KW-0449">Lipoprotein</keyword>
<comment type="similarity">
    <text evidence="2">Belongs to the G protein gamma family.</text>
</comment>
<accession>A0A9P8BR65</accession>
<dbReference type="PANTHER" id="PTHR28189:SF1">
    <property type="entry name" value="GUANINE NUCLEOTIDE-BINDING PROTEIN SUBUNIT GAMMA"/>
    <property type="match status" value="1"/>
</dbReference>
<comment type="subcellular location">
    <subcellularLocation>
        <location evidence="1">Membrane</location>
        <topology evidence="1">Peripheral membrane protein</topology>
    </subcellularLocation>
</comment>
<evidence type="ECO:0000256" key="9">
    <source>
        <dbReference type="ARBA" id="ARBA00023288"/>
    </source>
</evidence>
<keyword evidence="5" id="KW-0488">Methylation</keyword>
<evidence type="ECO:0000256" key="6">
    <source>
        <dbReference type="ARBA" id="ARBA00023136"/>
    </source>
</evidence>
<feature type="compositionally biased region" description="Low complexity" evidence="11">
    <location>
        <begin position="283"/>
        <end position="310"/>
    </location>
</feature>
<dbReference type="InterPro" id="IPR036284">
    <property type="entry name" value="GGL_sf"/>
</dbReference>
<evidence type="ECO:0000259" key="12">
    <source>
        <dbReference type="SMART" id="SM01224"/>
    </source>
</evidence>
<evidence type="ECO:0000256" key="5">
    <source>
        <dbReference type="ARBA" id="ARBA00022481"/>
    </source>
</evidence>
<feature type="region of interest" description="Disordered" evidence="11">
    <location>
        <begin position="229"/>
        <end position="310"/>
    </location>
</feature>
<evidence type="ECO:0000256" key="3">
    <source>
        <dbReference type="ARBA" id="ARBA00011581"/>
    </source>
</evidence>
<evidence type="ECO:0000256" key="1">
    <source>
        <dbReference type="ARBA" id="ARBA00004170"/>
    </source>
</evidence>
<keyword evidence="14" id="KW-1185">Reference proteome</keyword>
<dbReference type="Pfam" id="PF00631">
    <property type="entry name" value="G-gamma"/>
    <property type="match status" value="1"/>
</dbReference>
<feature type="compositionally biased region" description="Polar residues" evidence="11">
    <location>
        <begin position="264"/>
        <end position="276"/>
    </location>
</feature>
<keyword evidence="10" id="KW-0636">Prenylation</keyword>
<feature type="region of interest" description="Disordered" evidence="11">
    <location>
        <begin position="111"/>
        <end position="164"/>
    </location>
</feature>
<dbReference type="GO" id="GO:0031681">
    <property type="term" value="F:G-protein beta-subunit binding"/>
    <property type="evidence" value="ECO:0007669"/>
    <property type="project" value="InterPro"/>
</dbReference>
<dbReference type="InterPro" id="IPR041848">
    <property type="entry name" value="Ste18_fungal"/>
</dbReference>
<dbReference type="SMART" id="SM01224">
    <property type="entry name" value="G_gamma"/>
    <property type="match status" value="1"/>
</dbReference>
<evidence type="ECO:0000256" key="2">
    <source>
        <dbReference type="ARBA" id="ARBA00007431"/>
    </source>
</evidence>
<evidence type="ECO:0000256" key="10">
    <source>
        <dbReference type="ARBA" id="ARBA00023289"/>
    </source>
</evidence>
<feature type="domain" description="G protein gamma" evidence="12">
    <location>
        <begin position="334"/>
        <end position="401"/>
    </location>
</feature>
<feature type="compositionally biased region" description="Polar residues" evidence="11">
    <location>
        <begin position="229"/>
        <end position="240"/>
    </location>
</feature>
<dbReference type="InterPro" id="IPR015898">
    <property type="entry name" value="G-protein_gamma-like_dom"/>
</dbReference>
<sequence>MSTDTNHPLFITPPSTLSSLVSKFDPVFAATKHDDSSNTTTTTTNNNNNNNDNNTTIAPTRPPIAQNDHRDLQTTFPSSDFATKRLNFEPSSITTIPTSTSPLPTTALTAAPLGDDATIPHSTNTTTTTRHYLSKTPTGSTSSLTSFRTTSTSASTSVSSSPSLPPLSFVAPTTNQQQALLIPISVTESSSNSTITSAVSKGHLQFPSNYNINYNSVIATTLSLTPGDTLTSLPPQTPAITMSSPTTTTSPMTTPNLGGHGHSNLFNSSATDNSSGGVLRSPSLNSAKGGSASSATTANSSTLTGNGSGTTVAGSVTGLSGMGGMSGISSSGVSDIKLKRFLEHNQRLQEQLEMRRISVTEASQSLIKFVMGTKDLLIPTLWGNPPSDPFSKQATGCCTIS</sequence>
<keyword evidence="7" id="KW-0564">Palmitate</keyword>
<reference evidence="13" key="1">
    <citation type="submission" date="2021-06" db="EMBL/GenBank/DDBJ databases">
        <title>Genome Sequence of Mortierella hyaline Strain SCG-10, a Cold-Adapted, Nitrate-Reducing Fungus Isolated from Soil in Minnesota, USA.</title>
        <authorList>
            <person name="Aldossari N."/>
        </authorList>
    </citation>
    <scope>NUCLEOTIDE SEQUENCE</scope>
    <source>
        <strain evidence="13">SCG-10</strain>
    </source>
</reference>
<keyword evidence="6" id="KW-0472">Membrane</keyword>
<feature type="compositionally biased region" description="Low complexity" evidence="11">
    <location>
        <begin position="241"/>
        <end position="255"/>
    </location>
</feature>
<keyword evidence="8" id="KW-0807">Transducer</keyword>
<protein>
    <recommendedName>
        <fullName evidence="4">Guanine nucleotide-binding protein subunit gamma</fullName>
    </recommendedName>
</protein>
<dbReference type="Proteomes" id="UP000707451">
    <property type="component" value="Unassembled WGS sequence"/>
</dbReference>
<evidence type="ECO:0000256" key="11">
    <source>
        <dbReference type="SAM" id="MobiDB-lite"/>
    </source>
</evidence>
<dbReference type="FunFam" id="4.10.260.10:FF:000003">
    <property type="entry name" value="G-protein complex gamma subunit Ste18/GpgA"/>
    <property type="match status" value="1"/>
</dbReference>
<comment type="caution">
    <text evidence="13">The sequence shown here is derived from an EMBL/GenBank/DDBJ whole genome shotgun (WGS) entry which is preliminary data.</text>
</comment>
<gene>
    <name evidence="13" type="ORF">KI688_002462</name>
</gene>
<dbReference type="GO" id="GO:0000750">
    <property type="term" value="P:pheromone-dependent signal transduction involved in conjugation with cellular fusion"/>
    <property type="evidence" value="ECO:0007669"/>
    <property type="project" value="InterPro"/>
</dbReference>
<name>A0A9P8BR65_9FUNG</name>
<evidence type="ECO:0000313" key="14">
    <source>
        <dbReference type="Proteomes" id="UP000707451"/>
    </source>
</evidence>
<comment type="subunit">
    <text evidence="3">G proteins are composed of 3 units, alpha, beta and gamma.</text>
</comment>
<evidence type="ECO:0000256" key="8">
    <source>
        <dbReference type="ARBA" id="ARBA00023224"/>
    </source>
</evidence>
<organism evidence="13 14">
    <name type="scientific">Linnemannia hyalina</name>
    <dbReference type="NCBI Taxonomy" id="64524"/>
    <lineage>
        <taxon>Eukaryota</taxon>
        <taxon>Fungi</taxon>
        <taxon>Fungi incertae sedis</taxon>
        <taxon>Mucoromycota</taxon>
        <taxon>Mortierellomycotina</taxon>
        <taxon>Mortierellomycetes</taxon>
        <taxon>Mortierellales</taxon>
        <taxon>Mortierellaceae</taxon>
        <taxon>Linnemannia</taxon>
    </lineage>
</organism>
<feature type="compositionally biased region" description="Low complexity" evidence="11">
    <location>
        <begin position="38"/>
        <end position="56"/>
    </location>
</feature>
<dbReference type="GO" id="GO:0007186">
    <property type="term" value="P:G protein-coupled receptor signaling pathway"/>
    <property type="evidence" value="ECO:0007669"/>
    <property type="project" value="InterPro"/>
</dbReference>
<feature type="compositionally biased region" description="Low complexity" evidence="11">
    <location>
        <begin position="138"/>
        <end position="164"/>
    </location>
</feature>
<dbReference type="AlphaFoldDB" id="A0A9P8BR65"/>
<dbReference type="GO" id="GO:0005834">
    <property type="term" value="C:heterotrimeric G-protein complex"/>
    <property type="evidence" value="ECO:0007669"/>
    <property type="project" value="TreeGrafter"/>
</dbReference>